<proteinExistence type="predicted"/>
<dbReference type="Proteomes" id="UP000517523">
    <property type="component" value="Unassembled WGS sequence"/>
</dbReference>
<organism evidence="2 3">
    <name type="scientific">Paenibacillus rhizosphaerae</name>
    <dbReference type="NCBI Taxonomy" id="297318"/>
    <lineage>
        <taxon>Bacteria</taxon>
        <taxon>Bacillati</taxon>
        <taxon>Bacillota</taxon>
        <taxon>Bacilli</taxon>
        <taxon>Bacillales</taxon>
        <taxon>Paenibacillaceae</taxon>
        <taxon>Paenibacillus</taxon>
    </lineage>
</organism>
<keyword evidence="1" id="KW-1133">Transmembrane helix</keyword>
<name>A0A839TSX5_9BACL</name>
<gene>
    <name evidence="2" type="ORF">FHS19_004590</name>
</gene>
<reference evidence="2 3" key="1">
    <citation type="submission" date="2020-08" db="EMBL/GenBank/DDBJ databases">
        <title>Genomic Encyclopedia of Type Strains, Phase III (KMG-III): the genomes of soil and plant-associated and newly described type strains.</title>
        <authorList>
            <person name="Whitman W."/>
        </authorList>
    </citation>
    <scope>NUCLEOTIDE SEQUENCE [LARGE SCALE GENOMIC DNA]</scope>
    <source>
        <strain evidence="2 3">CECT 5831</strain>
    </source>
</reference>
<dbReference type="EMBL" id="JACHXJ010000004">
    <property type="protein sequence ID" value="MBB3129885.1"/>
    <property type="molecule type" value="Genomic_DNA"/>
</dbReference>
<keyword evidence="1" id="KW-0472">Membrane</keyword>
<sequence length="53" mass="5604">MVIAAQFAGAGIATLIGNAPAGLFDSIVVEGLLLVCISAVLFVIFRVVRWMIR</sequence>
<evidence type="ECO:0000313" key="3">
    <source>
        <dbReference type="Proteomes" id="UP000517523"/>
    </source>
</evidence>
<evidence type="ECO:0000256" key="1">
    <source>
        <dbReference type="SAM" id="Phobius"/>
    </source>
</evidence>
<protein>
    <submittedName>
        <fullName evidence="2">Energy-converting hydrogenase Eha subunit F</fullName>
    </submittedName>
</protein>
<accession>A0A839TSX5</accession>
<keyword evidence="1" id="KW-0812">Transmembrane</keyword>
<dbReference type="AlphaFoldDB" id="A0A839TSX5"/>
<comment type="caution">
    <text evidence="2">The sequence shown here is derived from an EMBL/GenBank/DDBJ whole genome shotgun (WGS) entry which is preliminary data.</text>
</comment>
<feature type="transmembrane region" description="Helical" evidence="1">
    <location>
        <begin position="31"/>
        <end position="48"/>
    </location>
</feature>
<evidence type="ECO:0000313" key="2">
    <source>
        <dbReference type="EMBL" id="MBB3129885.1"/>
    </source>
</evidence>